<dbReference type="Gene3D" id="3.90.230.10">
    <property type="entry name" value="Creatinase/methionine aminopeptidase superfamily"/>
    <property type="match status" value="1"/>
</dbReference>
<dbReference type="GO" id="GO:0005737">
    <property type="term" value="C:cytoplasm"/>
    <property type="evidence" value="ECO:0007669"/>
    <property type="project" value="UniProtKB-SubCell"/>
</dbReference>
<dbReference type="GO" id="GO:0006508">
    <property type="term" value="P:proteolysis"/>
    <property type="evidence" value="ECO:0007669"/>
    <property type="project" value="UniProtKB-KW"/>
</dbReference>
<dbReference type="SUPFAM" id="SSF55920">
    <property type="entry name" value="Creatinase/aminopeptidase"/>
    <property type="match status" value="1"/>
</dbReference>
<feature type="binding site" evidence="8">
    <location>
        <position position="238"/>
    </location>
    <ligand>
        <name>a divalent metal cation</name>
        <dbReference type="ChEBI" id="CHEBI:60240"/>
        <label>1</label>
    </ligand>
</feature>
<keyword evidence="5 8" id="KW-0645">Protease</keyword>
<feature type="binding site" evidence="8">
    <location>
        <position position="351"/>
    </location>
    <ligand>
        <name>a divalent metal cation</name>
        <dbReference type="ChEBI" id="CHEBI:60240"/>
        <label>2</label>
        <note>catalytic</note>
    </ligand>
</feature>
<evidence type="ECO:0000256" key="2">
    <source>
        <dbReference type="ARBA" id="ARBA00001936"/>
    </source>
</evidence>
<dbReference type="GO" id="GO:0004239">
    <property type="term" value="F:initiator methionyl aminopeptidase activity"/>
    <property type="evidence" value="ECO:0007669"/>
    <property type="project" value="UniProtKB-UniRule"/>
</dbReference>
<feature type="binding site" evidence="8">
    <location>
        <position position="448"/>
    </location>
    <ligand>
        <name>a divalent metal cation</name>
        <dbReference type="ChEBI" id="CHEBI:60240"/>
        <label>2</label>
        <note>catalytic</note>
    </ligand>
</feature>
<name>A0AAU9JLV7_9CILI</name>
<feature type="binding site" evidence="8">
    <location>
        <position position="249"/>
    </location>
    <ligand>
        <name>a divalent metal cation</name>
        <dbReference type="ChEBI" id="CHEBI:60240"/>
        <label>2</label>
        <note>catalytic</note>
    </ligand>
</feature>
<comment type="cofactor">
    <cofactor evidence="8">
        <name>Co(2+)</name>
        <dbReference type="ChEBI" id="CHEBI:48828"/>
    </cofactor>
    <cofactor evidence="8">
        <name>Zn(2+)</name>
        <dbReference type="ChEBI" id="CHEBI:29105"/>
    </cofactor>
    <cofactor evidence="8">
        <name>Mn(2+)</name>
        <dbReference type="ChEBI" id="CHEBI:29035"/>
    </cofactor>
    <cofactor evidence="8">
        <name>Fe(2+)</name>
        <dbReference type="ChEBI" id="CHEBI:29033"/>
    </cofactor>
    <text evidence="8">Binds 2 divalent metal cations per subunit. Has a high-affinity and a low affinity metal-binding site. The true nature of the physiological cofactor is under debate. The enzyme is active with cobalt, zinc, manganese or divalent iron ions. Most likely, methionine aminopeptidases function as mononuclear Fe(2+)-metalloproteases under physiological conditions, and the catalytically relevant metal-binding site has been assigned to the histidine-containing high-affinity site.</text>
</comment>
<proteinExistence type="inferred from homology"/>
<comment type="catalytic activity">
    <reaction evidence="1 8 9">
        <text>Release of N-terminal amino acids, preferentially methionine, from peptides and arylamides.</text>
        <dbReference type="EC" id="3.4.11.18"/>
    </reaction>
</comment>
<comment type="subcellular location">
    <subcellularLocation>
        <location evidence="8">Cytoplasm</location>
    </subcellularLocation>
</comment>
<feature type="binding site" evidence="8">
    <location>
        <position position="326"/>
    </location>
    <ligand>
        <name>substrate</name>
    </ligand>
</feature>
<organism evidence="12 13">
    <name type="scientific">Blepharisma stoltei</name>
    <dbReference type="NCBI Taxonomy" id="1481888"/>
    <lineage>
        <taxon>Eukaryota</taxon>
        <taxon>Sar</taxon>
        <taxon>Alveolata</taxon>
        <taxon>Ciliophora</taxon>
        <taxon>Postciliodesmatophora</taxon>
        <taxon>Heterotrichea</taxon>
        <taxon>Heterotrichida</taxon>
        <taxon>Blepharismidae</taxon>
        <taxon>Blepharisma</taxon>
    </lineage>
</organism>
<evidence type="ECO:0000313" key="12">
    <source>
        <dbReference type="EMBL" id="CAG9328244.1"/>
    </source>
</evidence>
<feature type="binding site" evidence="8">
    <location>
        <position position="218"/>
    </location>
    <ligand>
        <name>substrate</name>
    </ligand>
</feature>
<dbReference type="SUPFAM" id="SSF46785">
    <property type="entry name" value="Winged helix' DNA-binding domain"/>
    <property type="match status" value="1"/>
</dbReference>
<evidence type="ECO:0000256" key="10">
    <source>
        <dbReference type="SAM" id="MobiDB-lite"/>
    </source>
</evidence>
<dbReference type="InterPro" id="IPR036005">
    <property type="entry name" value="Creatinase/aminopeptidase-like"/>
</dbReference>
<evidence type="ECO:0000256" key="1">
    <source>
        <dbReference type="ARBA" id="ARBA00000294"/>
    </source>
</evidence>
<dbReference type="InterPro" id="IPR001714">
    <property type="entry name" value="Pept_M24_MAP"/>
</dbReference>
<accession>A0AAU9JLV7</accession>
<comment type="cofactor">
    <cofactor evidence="2">
        <name>Mn(2+)</name>
        <dbReference type="ChEBI" id="CHEBI:29035"/>
    </cofactor>
</comment>
<dbReference type="Gene3D" id="1.10.10.10">
    <property type="entry name" value="Winged helix-like DNA-binding domain superfamily/Winged helix DNA-binding domain"/>
    <property type="match status" value="1"/>
</dbReference>
<evidence type="ECO:0000256" key="3">
    <source>
        <dbReference type="ARBA" id="ARBA00001954"/>
    </source>
</evidence>
<dbReference type="CDD" id="cd01088">
    <property type="entry name" value="MetAP2"/>
    <property type="match status" value="1"/>
</dbReference>
<feature type="region of interest" description="Disordered" evidence="10">
    <location>
        <begin position="1"/>
        <end position="77"/>
    </location>
</feature>
<dbReference type="GO" id="GO:0046872">
    <property type="term" value="F:metal ion binding"/>
    <property type="evidence" value="ECO:0007669"/>
    <property type="project" value="UniProtKB-UniRule"/>
</dbReference>
<keyword evidence="4 8" id="KW-0031">Aminopeptidase</keyword>
<dbReference type="PANTHER" id="PTHR45777:SF2">
    <property type="entry name" value="METHIONINE AMINOPEPTIDASE 2"/>
    <property type="match status" value="1"/>
</dbReference>
<sequence>MESENQGNPAAISEETKIEASSEQVSLNISPNLETSLPSPLSSEESNIQNIEETKEPAKKKKKRNRKKPAKEPSAPAIITVNRFQDNSHIRLLKNWSDNPNYLQTNPPSIPISQQFPNNTYPIGEISEYSGDNAYRTTSEEKRELERLHSYDYENLRKAAEAHRQVRRWAQSVLKPGIDLHDFCEELENYSRILLEGDGTIAGVGFPTGANLNHIAAHWTPNPGDHAILGYDDVCKIDIGCHVSGRIIDSAFTVAFNPKFDNLVHATQDATNEGVKHAAVDARFGEIGEAIQEALESYEIELDGKTYPIKAIRNLNGHSIEPYHIHGKKSIRIVKSNDQTKMEEGELYAIETFGSTGKGLVHDDLENSHHAIDFDMFGKPVPLRDNKARALLRHIEKKYGTLPWSRRQLQRDGETKHILPLKNLINAGIVNPYPPLCDIHGSYVSQMEHTFIIRPTCKEVLSRGDDY</sequence>
<evidence type="ECO:0000256" key="8">
    <source>
        <dbReference type="HAMAP-Rule" id="MF_03175"/>
    </source>
</evidence>
<feature type="binding site" evidence="8">
    <location>
        <position position="249"/>
    </location>
    <ligand>
        <name>a divalent metal cation</name>
        <dbReference type="ChEBI" id="CHEBI:60240"/>
        <label>1</label>
    </ligand>
</feature>
<dbReference type="Pfam" id="PF00557">
    <property type="entry name" value="Peptidase_M24"/>
    <property type="match status" value="1"/>
</dbReference>
<dbReference type="AlphaFoldDB" id="A0AAU9JLV7"/>
<keyword evidence="6 8" id="KW-0479">Metal-binding</keyword>
<dbReference type="EC" id="3.4.11.18" evidence="8"/>
<evidence type="ECO:0000256" key="6">
    <source>
        <dbReference type="ARBA" id="ARBA00022723"/>
    </source>
</evidence>
<comment type="function">
    <text evidence="8 9">Cotranslationally removes the N-terminal methionine from nascent proteins. The N-terminal methionine is often cleaved when the second residue in the primary sequence is small and uncharged (Met-Ala-, Cys, Gly, Pro, Ser, Thr, or Val).</text>
</comment>
<gene>
    <name evidence="12" type="ORF">BSTOLATCC_MIC45699</name>
</gene>
<dbReference type="PROSITE" id="PS01202">
    <property type="entry name" value="MAP_2"/>
    <property type="match status" value="1"/>
</dbReference>
<feature type="compositionally biased region" description="Basic residues" evidence="10">
    <location>
        <begin position="58"/>
        <end position="69"/>
    </location>
</feature>
<dbReference type="InterPro" id="IPR002468">
    <property type="entry name" value="Pept_M24A_MAP2"/>
</dbReference>
<dbReference type="InterPro" id="IPR036390">
    <property type="entry name" value="WH_DNA-bd_sf"/>
</dbReference>
<keyword evidence="13" id="KW-1185">Reference proteome</keyword>
<dbReference type="PRINTS" id="PR00599">
    <property type="entry name" value="MAPEPTIDASE"/>
</dbReference>
<keyword evidence="8" id="KW-0963">Cytoplasm</keyword>
<feature type="compositionally biased region" description="Low complexity" evidence="10">
    <location>
        <begin position="30"/>
        <end position="51"/>
    </location>
</feature>
<dbReference type="NCBIfam" id="TIGR00501">
    <property type="entry name" value="met_pdase_II"/>
    <property type="match status" value="1"/>
</dbReference>
<evidence type="ECO:0000256" key="7">
    <source>
        <dbReference type="ARBA" id="ARBA00022801"/>
    </source>
</evidence>
<evidence type="ECO:0000256" key="9">
    <source>
        <dbReference type="RuleBase" id="RU003653"/>
    </source>
</evidence>
<comment type="similarity">
    <text evidence="8">Belongs to the peptidase M24A family. Methionine aminopeptidase eukaryotic type 2 subfamily.</text>
</comment>
<feature type="domain" description="Peptidase M24" evidence="11">
    <location>
        <begin position="154"/>
        <end position="352"/>
    </location>
</feature>
<reference evidence="12" key="1">
    <citation type="submission" date="2021-09" db="EMBL/GenBank/DDBJ databases">
        <authorList>
            <consortium name="AG Swart"/>
            <person name="Singh M."/>
            <person name="Singh A."/>
            <person name="Seah K."/>
            <person name="Emmerich C."/>
        </authorList>
    </citation>
    <scope>NUCLEOTIDE SEQUENCE</scope>
    <source>
        <strain evidence="12">ATCC30299</strain>
    </source>
</reference>
<dbReference type="EMBL" id="CAJZBQ010000045">
    <property type="protein sequence ID" value="CAG9328244.1"/>
    <property type="molecule type" value="Genomic_DNA"/>
</dbReference>
<dbReference type="HAMAP" id="MF_03175">
    <property type="entry name" value="MetAP_2_euk"/>
    <property type="match status" value="1"/>
</dbReference>
<evidence type="ECO:0000313" key="13">
    <source>
        <dbReference type="Proteomes" id="UP001162131"/>
    </source>
</evidence>
<dbReference type="InterPro" id="IPR036388">
    <property type="entry name" value="WH-like_DNA-bd_sf"/>
</dbReference>
<dbReference type="GO" id="GO:0070006">
    <property type="term" value="F:metalloaminopeptidase activity"/>
    <property type="evidence" value="ECO:0007669"/>
    <property type="project" value="UniProtKB-UniRule"/>
</dbReference>
<dbReference type="PANTHER" id="PTHR45777">
    <property type="entry name" value="METHIONINE AMINOPEPTIDASE 2"/>
    <property type="match status" value="1"/>
</dbReference>
<dbReference type="InterPro" id="IPR018349">
    <property type="entry name" value="Pept_M24A_MAP2_BS"/>
</dbReference>
<dbReference type="InterPro" id="IPR050247">
    <property type="entry name" value="Met_Aminopeptidase_Type2"/>
</dbReference>
<comment type="caution">
    <text evidence="12">The sequence shown here is derived from an EMBL/GenBank/DDBJ whole genome shotgun (WGS) entry which is preliminary data.</text>
</comment>
<evidence type="ECO:0000256" key="5">
    <source>
        <dbReference type="ARBA" id="ARBA00022670"/>
    </source>
</evidence>
<dbReference type="InterPro" id="IPR000994">
    <property type="entry name" value="Pept_M24"/>
</dbReference>
<feature type="binding site" evidence="8">
    <location>
        <position position="318"/>
    </location>
    <ligand>
        <name>a divalent metal cation</name>
        <dbReference type="ChEBI" id="CHEBI:60240"/>
        <label>2</label>
        <note>catalytic</note>
    </ligand>
</feature>
<keyword evidence="7 8" id="KW-0378">Hydrolase</keyword>
<comment type="cofactor">
    <cofactor evidence="3">
        <name>Fe(2+)</name>
        <dbReference type="ChEBI" id="CHEBI:29033"/>
    </cofactor>
</comment>
<protein>
    <recommendedName>
        <fullName evidence="8">Methionine aminopeptidase 2</fullName>
        <shortName evidence="8">MAP 2</shortName>
        <shortName evidence="8">MetAP 2</shortName>
        <ecNumber evidence="8">3.4.11.18</ecNumber>
    </recommendedName>
    <alternativeName>
        <fullName evidence="8">Peptidase M</fullName>
    </alternativeName>
</protein>
<evidence type="ECO:0000256" key="4">
    <source>
        <dbReference type="ARBA" id="ARBA00022438"/>
    </source>
</evidence>
<feature type="binding site" evidence="8">
    <location>
        <position position="448"/>
    </location>
    <ligand>
        <name>a divalent metal cation</name>
        <dbReference type="ChEBI" id="CHEBI:60240"/>
        <label>1</label>
    </ligand>
</feature>
<dbReference type="Proteomes" id="UP001162131">
    <property type="component" value="Unassembled WGS sequence"/>
</dbReference>
<evidence type="ECO:0000259" key="11">
    <source>
        <dbReference type="Pfam" id="PF00557"/>
    </source>
</evidence>